<name>A0A6J4UH51_9BACT</name>
<dbReference type="SMART" id="SM00450">
    <property type="entry name" value="RHOD"/>
    <property type="match status" value="1"/>
</dbReference>
<evidence type="ECO:0000256" key="8">
    <source>
        <dbReference type="ARBA" id="ARBA00066884"/>
    </source>
</evidence>
<evidence type="ECO:0000256" key="2">
    <source>
        <dbReference type="ARBA" id="ARBA00022679"/>
    </source>
</evidence>
<dbReference type="EMBL" id="CADCWK010000072">
    <property type="protein sequence ID" value="CAA9550400.1"/>
    <property type="molecule type" value="Genomic_DNA"/>
</dbReference>
<evidence type="ECO:0000256" key="3">
    <source>
        <dbReference type="ARBA" id="ARBA00022741"/>
    </source>
</evidence>
<dbReference type="SUPFAM" id="SSF69572">
    <property type="entry name" value="Activating enzymes of the ubiquitin-like proteins"/>
    <property type="match status" value="1"/>
</dbReference>
<sequence length="394" mass="42038">MSARYNEILQATKRAIREVDATEARKLIDQGAAAVDVREQDEVDQGVVPGSIHIPRGFLEQRIEDAVPEHSQTVVVYCAGGVRSAFAAKSLNELGYTDVVSLAGGFNGWKNAGEAWHVPATLTSDQRRRYSRHLLIPEVGEAGQHKLIDAKVLLVGAGGLGSPAALYLAAAGIGTIGIIDADTVDDSNLQRQVAHTLDRVGMPKVESAKIAMQGLNPDLDVVTYQVRLTKENALDIFAGYDVIVDGADNFATRYLINDVCVLLDKPNVHGSVFRFEGQASVFLPHQGPCYRCLFPDPPPPELAPSCAEAGVLGVLPGTIGLLQATETVKLILGIGEPLVGRLLLYDALATEFRELRLKRNPACPVCGDGAHVDISTIEYTDAVCAVPSLASAAD</sequence>
<keyword evidence="3" id="KW-0547">Nucleotide-binding</keyword>
<keyword evidence="2 14" id="KW-0808">Transferase</keyword>
<evidence type="ECO:0000259" key="13">
    <source>
        <dbReference type="PROSITE" id="PS50206"/>
    </source>
</evidence>
<evidence type="ECO:0000256" key="7">
    <source>
        <dbReference type="ARBA" id="ARBA00063809"/>
    </source>
</evidence>
<dbReference type="InterPro" id="IPR001763">
    <property type="entry name" value="Rhodanese-like_dom"/>
</dbReference>
<dbReference type="InterPro" id="IPR000594">
    <property type="entry name" value="ThiF_NAD_FAD-bd"/>
</dbReference>
<evidence type="ECO:0000313" key="14">
    <source>
        <dbReference type="EMBL" id="CAA9550400.1"/>
    </source>
</evidence>
<reference evidence="14" key="1">
    <citation type="submission" date="2020-02" db="EMBL/GenBank/DDBJ databases">
        <authorList>
            <person name="Meier V. D."/>
        </authorList>
    </citation>
    <scope>NUCLEOTIDE SEQUENCE</scope>
    <source>
        <strain evidence="14">AVDCRST_MAG33</strain>
    </source>
</reference>
<organism evidence="14">
    <name type="scientific">uncultured Thermomicrobiales bacterium</name>
    <dbReference type="NCBI Taxonomy" id="1645740"/>
    <lineage>
        <taxon>Bacteria</taxon>
        <taxon>Pseudomonadati</taxon>
        <taxon>Thermomicrobiota</taxon>
        <taxon>Thermomicrobia</taxon>
        <taxon>Thermomicrobiales</taxon>
        <taxon>environmental samples</taxon>
    </lineage>
</organism>
<keyword evidence="4" id="KW-0067">ATP-binding</keyword>
<comment type="function">
    <text evidence="6">Catalyzes the adenylation by ATP of the carboxyl group of the C-terminal glycine of sulfur carrier protein MoaD.</text>
</comment>
<evidence type="ECO:0000256" key="10">
    <source>
        <dbReference type="ARBA" id="ARBA00075110"/>
    </source>
</evidence>
<dbReference type="FunFam" id="3.40.50.720:FF:000033">
    <property type="entry name" value="Adenylyltransferase and sulfurtransferase MOCS3"/>
    <property type="match status" value="1"/>
</dbReference>
<dbReference type="Gene3D" id="3.40.50.720">
    <property type="entry name" value="NAD(P)-binding Rossmann-like Domain"/>
    <property type="match status" value="1"/>
</dbReference>
<evidence type="ECO:0000256" key="5">
    <source>
        <dbReference type="ARBA" id="ARBA00052218"/>
    </source>
</evidence>
<evidence type="ECO:0000256" key="1">
    <source>
        <dbReference type="ARBA" id="ARBA00009919"/>
    </source>
</evidence>
<dbReference type="GO" id="GO:0008641">
    <property type="term" value="F:ubiquitin-like modifier activating enzyme activity"/>
    <property type="evidence" value="ECO:0007669"/>
    <property type="project" value="InterPro"/>
</dbReference>
<proteinExistence type="inferred from homology"/>
<dbReference type="PROSITE" id="PS50206">
    <property type="entry name" value="RHODANESE_3"/>
    <property type="match status" value="1"/>
</dbReference>
<dbReference type="AlphaFoldDB" id="A0A6J4UH51"/>
<evidence type="ECO:0000256" key="6">
    <source>
        <dbReference type="ARBA" id="ARBA00055169"/>
    </source>
</evidence>
<evidence type="ECO:0000256" key="9">
    <source>
        <dbReference type="ARBA" id="ARBA00073635"/>
    </source>
</evidence>
<dbReference type="Gene3D" id="3.40.250.10">
    <property type="entry name" value="Rhodanese-like domain"/>
    <property type="match status" value="1"/>
</dbReference>
<dbReference type="Pfam" id="PF00899">
    <property type="entry name" value="ThiF"/>
    <property type="match status" value="1"/>
</dbReference>
<evidence type="ECO:0000256" key="12">
    <source>
        <dbReference type="ARBA" id="ARBA00078531"/>
    </source>
</evidence>
<dbReference type="SUPFAM" id="SSF52821">
    <property type="entry name" value="Rhodanese/Cell cycle control phosphatase"/>
    <property type="match status" value="1"/>
</dbReference>
<dbReference type="PANTHER" id="PTHR10953">
    <property type="entry name" value="UBIQUITIN-ACTIVATING ENZYME E1"/>
    <property type="match status" value="1"/>
</dbReference>
<keyword evidence="14" id="KW-0548">Nucleotidyltransferase</keyword>
<feature type="domain" description="Rhodanese" evidence="13">
    <location>
        <begin position="28"/>
        <end position="118"/>
    </location>
</feature>
<dbReference type="GO" id="GO:0004792">
    <property type="term" value="F:thiosulfate-cyanide sulfurtransferase activity"/>
    <property type="evidence" value="ECO:0007669"/>
    <property type="project" value="TreeGrafter"/>
</dbReference>
<comment type="catalytic activity">
    <reaction evidence="5">
        <text>[molybdopterin-synthase sulfur-carrier protein]-C-terminal Gly-Gly + ATP + H(+) = [molybdopterin-synthase sulfur-carrier protein]-C-terminal Gly-Gly-AMP + diphosphate</text>
        <dbReference type="Rhea" id="RHEA:43616"/>
        <dbReference type="Rhea" id="RHEA-COMP:12159"/>
        <dbReference type="Rhea" id="RHEA-COMP:12202"/>
        <dbReference type="ChEBI" id="CHEBI:15378"/>
        <dbReference type="ChEBI" id="CHEBI:30616"/>
        <dbReference type="ChEBI" id="CHEBI:33019"/>
        <dbReference type="ChEBI" id="CHEBI:90618"/>
        <dbReference type="ChEBI" id="CHEBI:90778"/>
        <dbReference type="EC" id="2.7.7.80"/>
    </reaction>
</comment>
<accession>A0A6J4UH51</accession>
<dbReference type="NCBIfam" id="NF004281">
    <property type="entry name" value="PRK05690.1"/>
    <property type="match status" value="1"/>
</dbReference>
<dbReference type="GO" id="GO:0061605">
    <property type="term" value="F:molybdopterin-synthase adenylyltransferase activity"/>
    <property type="evidence" value="ECO:0007669"/>
    <property type="project" value="UniProtKB-EC"/>
</dbReference>
<dbReference type="Pfam" id="PF00581">
    <property type="entry name" value="Rhodanese"/>
    <property type="match status" value="1"/>
</dbReference>
<protein>
    <recommendedName>
        <fullName evidence="9">Molybdopterin-synthase adenylyltransferase</fullName>
        <ecNumber evidence="8">2.7.7.80</ecNumber>
    </recommendedName>
    <alternativeName>
        <fullName evidence="12">MoaD protein adenylase</fullName>
    </alternativeName>
    <alternativeName>
        <fullName evidence="10">Molybdopterin-converting factor subunit 1 adenylase</fullName>
    </alternativeName>
    <alternativeName>
        <fullName evidence="11">Sulfur carrier protein MoaD adenylyltransferase</fullName>
    </alternativeName>
</protein>
<evidence type="ECO:0000256" key="11">
    <source>
        <dbReference type="ARBA" id="ARBA00075328"/>
    </source>
</evidence>
<comment type="similarity">
    <text evidence="1">Belongs to the HesA/MoeB/ThiF family.</text>
</comment>
<dbReference type="NCBIfam" id="NF006444">
    <property type="entry name" value="PRK08762.1"/>
    <property type="match status" value="1"/>
</dbReference>
<dbReference type="EC" id="2.7.7.80" evidence="8"/>
<dbReference type="CDD" id="cd00158">
    <property type="entry name" value="RHOD"/>
    <property type="match status" value="1"/>
</dbReference>
<dbReference type="CDD" id="cd00757">
    <property type="entry name" value="ThiF_MoeB_HesA_family"/>
    <property type="match status" value="1"/>
</dbReference>
<evidence type="ECO:0000256" key="4">
    <source>
        <dbReference type="ARBA" id="ARBA00022840"/>
    </source>
</evidence>
<dbReference type="PANTHER" id="PTHR10953:SF102">
    <property type="entry name" value="ADENYLYLTRANSFERASE AND SULFURTRANSFERASE MOCS3"/>
    <property type="match status" value="1"/>
</dbReference>
<dbReference type="GO" id="GO:0008146">
    <property type="term" value="F:sulfotransferase activity"/>
    <property type="evidence" value="ECO:0007669"/>
    <property type="project" value="TreeGrafter"/>
</dbReference>
<gene>
    <name evidence="14" type="ORF">AVDCRST_MAG33-843</name>
</gene>
<dbReference type="InterPro" id="IPR045886">
    <property type="entry name" value="ThiF/MoeB/HesA"/>
</dbReference>
<dbReference type="GO" id="GO:0005524">
    <property type="term" value="F:ATP binding"/>
    <property type="evidence" value="ECO:0007669"/>
    <property type="project" value="UniProtKB-KW"/>
</dbReference>
<comment type="subunit">
    <text evidence="7">Homodimer. Forms a stable heterotetrameric complex of 2 MoeB and 2 MoaD during adenylation of MoaD.</text>
</comment>
<dbReference type="InterPro" id="IPR035985">
    <property type="entry name" value="Ubiquitin-activating_enz"/>
</dbReference>
<dbReference type="GO" id="GO:0005829">
    <property type="term" value="C:cytosol"/>
    <property type="evidence" value="ECO:0007669"/>
    <property type="project" value="TreeGrafter"/>
</dbReference>
<dbReference type="InterPro" id="IPR036873">
    <property type="entry name" value="Rhodanese-like_dom_sf"/>
</dbReference>